<keyword evidence="4" id="KW-1185">Reference proteome</keyword>
<dbReference type="PANTHER" id="PTHR46268">
    <property type="entry name" value="STRESS RESPONSE PROTEIN NHAX"/>
    <property type="match status" value="1"/>
</dbReference>
<evidence type="ECO:0000313" key="4">
    <source>
        <dbReference type="Proteomes" id="UP000619244"/>
    </source>
</evidence>
<sequence>MRSTIAVGVDGSAESLAAAGWAAREAELRSAVLRVVHAGDQPPHAYVPFAGEAVPLPHPDLSARMLSEVRASLAYRRPGLRIIAEQVPGQPATALPVLARETDLLVLGSRGLGRTTGALLGSVATAAVARAERPVVLERLVRTGPRSWAARPDEVFVRIEPELVTGRELLGGRTLYGVDLAR</sequence>
<name>A0A918U1R3_9ACTN</name>
<accession>A0A918U1R3</accession>
<proteinExistence type="inferred from homology"/>
<gene>
    <name evidence="3" type="ORF">GCM10010358_37360</name>
</gene>
<dbReference type="EMBL" id="BMVU01000017">
    <property type="protein sequence ID" value="GGX79680.1"/>
    <property type="molecule type" value="Genomic_DNA"/>
</dbReference>
<organism evidence="3 4">
    <name type="scientific">Streptomyces minutiscleroticus</name>
    <dbReference type="NCBI Taxonomy" id="68238"/>
    <lineage>
        <taxon>Bacteria</taxon>
        <taxon>Bacillati</taxon>
        <taxon>Actinomycetota</taxon>
        <taxon>Actinomycetes</taxon>
        <taxon>Kitasatosporales</taxon>
        <taxon>Streptomycetaceae</taxon>
        <taxon>Streptomyces</taxon>
    </lineage>
</organism>
<dbReference type="SUPFAM" id="SSF52402">
    <property type="entry name" value="Adenine nucleotide alpha hydrolases-like"/>
    <property type="match status" value="1"/>
</dbReference>
<reference evidence="3" key="2">
    <citation type="submission" date="2020-09" db="EMBL/GenBank/DDBJ databases">
        <authorList>
            <person name="Sun Q."/>
            <person name="Ohkuma M."/>
        </authorList>
    </citation>
    <scope>NUCLEOTIDE SEQUENCE</scope>
    <source>
        <strain evidence="3">JCM 4790</strain>
    </source>
</reference>
<dbReference type="Gene3D" id="3.40.50.620">
    <property type="entry name" value="HUPs"/>
    <property type="match status" value="1"/>
</dbReference>
<evidence type="ECO:0000313" key="3">
    <source>
        <dbReference type="EMBL" id="GGX79680.1"/>
    </source>
</evidence>
<dbReference type="Proteomes" id="UP000619244">
    <property type="component" value="Unassembled WGS sequence"/>
</dbReference>
<dbReference type="AlphaFoldDB" id="A0A918U1R3"/>
<dbReference type="InterPro" id="IPR014729">
    <property type="entry name" value="Rossmann-like_a/b/a_fold"/>
</dbReference>
<dbReference type="RefSeq" id="WP_190191415.1">
    <property type="nucleotide sequence ID" value="NZ_BMVU01000017.1"/>
</dbReference>
<dbReference type="PANTHER" id="PTHR46268:SF6">
    <property type="entry name" value="UNIVERSAL STRESS PROTEIN UP12"/>
    <property type="match status" value="1"/>
</dbReference>
<comment type="similarity">
    <text evidence="1">Belongs to the universal stress protein A family.</text>
</comment>
<dbReference type="InterPro" id="IPR006016">
    <property type="entry name" value="UspA"/>
</dbReference>
<dbReference type="PRINTS" id="PR01438">
    <property type="entry name" value="UNVRSLSTRESS"/>
</dbReference>
<evidence type="ECO:0000259" key="2">
    <source>
        <dbReference type="Pfam" id="PF00582"/>
    </source>
</evidence>
<dbReference type="InterPro" id="IPR006015">
    <property type="entry name" value="Universal_stress_UspA"/>
</dbReference>
<comment type="caution">
    <text evidence="3">The sequence shown here is derived from an EMBL/GenBank/DDBJ whole genome shotgun (WGS) entry which is preliminary data.</text>
</comment>
<dbReference type="Pfam" id="PF00582">
    <property type="entry name" value="Usp"/>
    <property type="match status" value="1"/>
</dbReference>
<protein>
    <recommendedName>
        <fullName evidence="2">UspA domain-containing protein</fullName>
    </recommendedName>
</protein>
<reference evidence="3" key="1">
    <citation type="journal article" date="2014" name="Int. J. Syst. Evol. Microbiol.">
        <title>Complete genome sequence of Corynebacterium casei LMG S-19264T (=DSM 44701T), isolated from a smear-ripened cheese.</title>
        <authorList>
            <consortium name="US DOE Joint Genome Institute (JGI-PGF)"/>
            <person name="Walter F."/>
            <person name="Albersmeier A."/>
            <person name="Kalinowski J."/>
            <person name="Ruckert C."/>
        </authorList>
    </citation>
    <scope>NUCLEOTIDE SEQUENCE</scope>
    <source>
        <strain evidence="3">JCM 4790</strain>
    </source>
</reference>
<feature type="domain" description="UspA" evidence="2">
    <location>
        <begin position="1"/>
        <end position="137"/>
    </location>
</feature>
<evidence type="ECO:0000256" key="1">
    <source>
        <dbReference type="ARBA" id="ARBA00008791"/>
    </source>
</evidence>